<dbReference type="KEGG" id="dae:Dtox_3803"/>
<dbReference type="Pfam" id="PF01797">
    <property type="entry name" value="Y1_Tnp"/>
    <property type="match status" value="1"/>
</dbReference>
<dbReference type="eggNOG" id="COG1943">
    <property type="taxonomic scope" value="Bacteria"/>
</dbReference>
<organism evidence="2 3">
    <name type="scientific">Desulfofarcimen acetoxidans (strain ATCC 49208 / DSM 771 / KCTC 5769 / VKM B-1644 / 5575)</name>
    <name type="common">Desulfotomaculum acetoxidans</name>
    <dbReference type="NCBI Taxonomy" id="485916"/>
    <lineage>
        <taxon>Bacteria</taxon>
        <taxon>Bacillati</taxon>
        <taxon>Bacillota</taxon>
        <taxon>Clostridia</taxon>
        <taxon>Eubacteriales</taxon>
        <taxon>Peptococcaceae</taxon>
        <taxon>Desulfofarcimen</taxon>
    </lineage>
</organism>
<evidence type="ECO:0000313" key="2">
    <source>
        <dbReference type="EMBL" id="ACV64509.1"/>
    </source>
</evidence>
<dbReference type="GO" id="GO:0004803">
    <property type="term" value="F:transposase activity"/>
    <property type="evidence" value="ECO:0007669"/>
    <property type="project" value="InterPro"/>
</dbReference>
<keyword evidence="3" id="KW-1185">Reference proteome</keyword>
<dbReference type="SUPFAM" id="SSF143422">
    <property type="entry name" value="Transposase IS200-like"/>
    <property type="match status" value="1"/>
</dbReference>
<dbReference type="SMART" id="SM01321">
    <property type="entry name" value="Y1_Tnp"/>
    <property type="match status" value="1"/>
</dbReference>
<dbReference type="InterPro" id="IPR002686">
    <property type="entry name" value="Transposase_17"/>
</dbReference>
<dbReference type="STRING" id="485916.Dtox_3803"/>
<dbReference type="RefSeq" id="WP_015759193.1">
    <property type="nucleotide sequence ID" value="NC_013216.1"/>
</dbReference>
<dbReference type="PANTHER" id="PTHR33360">
    <property type="entry name" value="TRANSPOSASE FOR INSERTION SEQUENCE ELEMENT IS200"/>
    <property type="match status" value="1"/>
</dbReference>
<proteinExistence type="predicted"/>
<sequence length="134" mass="15852">MSKLDTNSHSVFLLTYHLILVVKYRRKVINDTIANRIKEIGEYIAPKYNISFLEYNHDKDHTHILFKAHPNTEISKYINAFKSASSRLIKKEFPEVRKQLWKEYFWSQSFCLLTTGGAPIEVIKKYIETQGEKR</sequence>
<dbReference type="NCBIfam" id="NF033573">
    <property type="entry name" value="transpos_IS200"/>
    <property type="match status" value="1"/>
</dbReference>
<protein>
    <submittedName>
        <fullName evidence="2">Transposase IS200-family protein</fullName>
    </submittedName>
</protein>
<feature type="domain" description="Transposase IS200-like" evidence="1">
    <location>
        <begin position="11"/>
        <end position="130"/>
    </location>
</feature>
<dbReference type="GO" id="GO:0006313">
    <property type="term" value="P:DNA transposition"/>
    <property type="evidence" value="ECO:0007669"/>
    <property type="project" value="InterPro"/>
</dbReference>
<gene>
    <name evidence="2" type="ordered locus">Dtox_3803</name>
</gene>
<dbReference type="AlphaFoldDB" id="C8VXB3"/>
<dbReference type="HOGENOM" id="CLU_101320_2_2_9"/>
<dbReference type="PANTHER" id="PTHR33360:SF4">
    <property type="entry name" value="TRANSPOSASE IS200-LIKE PROTEIN"/>
    <property type="match status" value="1"/>
</dbReference>
<name>C8VXB3_DESAS</name>
<dbReference type="Proteomes" id="UP000002217">
    <property type="component" value="Chromosome"/>
</dbReference>
<dbReference type="GO" id="GO:0003677">
    <property type="term" value="F:DNA binding"/>
    <property type="evidence" value="ECO:0007669"/>
    <property type="project" value="InterPro"/>
</dbReference>
<dbReference type="OrthoDB" id="9798161at2"/>
<evidence type="ECO:0000313" key="3">
    <source>
        <dbReference type="Proteomes" id="UP000002217"/>
    </source>
</evidence>
<reference evidence="2 3" key="1">
    <citation type="journal article" date="2009" name="Stand. Genomic Sci.">
        <title>Complete genome sequence of Desulfotomaculum acetoxidans type strain (5575).</title>
        <authorList>
            <person name="Spring S."/>
            <person name="Lapidus A."/>
            <person name="Schroder M."/>
            <person name="Gleim D."/>
            <person name="Sims D."/>
            <person name="Meincke L."/>
            <person name="Glavina Del Rio T."/>
            <person name="Tice H."/>
            <person name="Copeland A."/>
            <person name="Cheng J.F."/>
            <person name="Lucas S."/>
            <person name="Chen F."/>
            <person name="Nolan M."/>
            <person name="Bruce D."/>
            <person name="Goodwin L."/>
            <person name="Pitluck S."/>
            <person name="Ivanova N."/>
            <person name="Mavromatis K."/>
            <person name="Mikhailova N."/>
            <person name="Pati A."/>
            <person name="Chen A."/>
            <person name="Palaniappan K."/>
            <person name="Land M."/>
            <person name="Hauser L."/>
            <person name="Chang Y.J."/>
            <person name="Jeffries C.D."/>
            <person name="Chain P."/>
            <person name="Saunders E."/>
            <person name="Brettin T."/>
            <person name="Detter J.C."/>
            <person name="Goker M."/>
            <person name="Bristow J."/>
            <person name="Eisen J.A."/>
            <person name="Markowitz V."/>
            <person name="Hugenholtz P."/>
            <person name="Kyrpides N.C."/>
            <person name="Klenk H.P."/>
            <person name="Han C."/>
        </authorList>
    </citation>
    <scope>NUCLEOTIDE SEQUENCE [LARGE SCALE GENOMIC DNA]</scope>
    <source>
        <strain evidence="3">ATCC 49208 / DSM 771 / VKM B-1644</strain>
    </source>
</reference>
<dbReference type="Gene3D" id="3.30.70.1290">
    <property type="entry name" value="Transposase IS200-like"/>
    <property type="match status" value="1"/>
</dbReference>
<dbReference type="EMBL" id="CP001720">
    <property type="protein sequence ID" value="ACV64509.1"/>
    <property type="molecule type" value="Genomic_DNA"/>
</dbReference>
<accession>C8VXB3</accession>
<dbReference type="InterPro" id="IPR036515">
    <property type="entry name" value="Transposase_17_sf"/>
</dbReference>
<evidence type="ECO:0000259" key="1">
    <source>
        <dbReference type="SMART" id="SM01321"/>
    </source>
</evidence>